<organism evidence="3 5">
    <name type="scientific">Mycobacterium paragordonae</name>
    <dbReference type="NCBI Taxonomy" id="1389713"/>
    <lineage>
        <taxon>Bacteria</taxon>
        <taxon>Bacillati</taxon>
        <taxon>Actinomycetota</taxon>
        <taxon>Actinomycetes</taxon>
        <taxon>Mycobacteriales</taxon>
        <taxon>Mycobacteriaceae</taxon>
        <taxon>Mycobacterium</taxon>
    </lineage>
</organism>
<reference evidence="2 4" key="1">
    <citation type="journal article" date="2019" name="Emerg. Microbes Infect.">
        <title>Comprehensive subspecies identification of 175 nontuberculous mycobacteria species based on 7547 genomic profiles.</title>
        <authorList>
            <person name="Matsumoto Y."/>
            <person name="Kinjo T."/>
            <person name="Motooka D."/>
            <person name="Nabeya D."/>
            <person name="Jung N."/>
            <person name="Uechi K."/>
            <person name="Horii T."/>
            <person name="Iida T."/>
            <person name="Fujita J."/>
            <person name="Nakamura S."/>
        </authorList>
    </citation>
    <scope>NUCLEOTIDE SEQUENCE [LARGE SCALE GENOMIC DNA]</scope>
    <source>
        <strain evidence="2 4">JCM 18565</strain>
    </source>
</reference>
<dbReference type="PANTHER" id="PTHR21310">
    <property type="entry name" value="AMINOGLYCOSIDE PHOSPHOTRANSFERASE-RELATED-RELATED"/>
    <property type="match status" value="1"/>
</dbReference>
<comment type="caution">
    <text evidence="3">The sequence shown here is derived from an EMBL/GenBank/DDBJ whole genome shotgun (WGS) entry which is preliminary data.</text>
</comment>
<dbReference type="InterPro" id="IPR051678">
    <property type="entry name" value="AGP_Transferase"/>
</dbReference>
<dbReference type="EMBL" id="JAUFSA010000001">
    <property type="protein sequence ID" value="MDP7734316.1"/>
    <property type="molecule type" value="Genomic_DNA"/>
</dbReference>
<dbReference type="SUPFAM" id="SSF56112">
    <property type="entry name" value="Protein kinase-like (PK-like)"/>
    <property type="match status" value="1"/>
</dbReference>
<evidence type="ECO:0000313" key="5">
    <source>
        <dbReference type="Proteomes" id="UP001229081"/>
    </source>
</evidence>
<accession>A0A386U7F8</accession>
<dbReference type="Proteomes" id="UP001229081">
    <property type="component" value="Unassembled WGS sequence"/>
</dbReference>
<dbReference type="CDD" id="cd05154">
    <property type="entry name" value="ACAD10_11_N-like"/>
    <property type="match status" value="1"/>
</dbReference>
<reference evidence="3" key="3">
    <citation type="submission" date="2023-06" db="EMBL/GenBank/DDBJ databases">
        <title>Identification of two novel mycobacterium reveal diversities and complexities of Mycobacterium gordonae clade.</title>
        <authorList>
            <person name="Matsumoto Y."/>
            <person name="Nakamura S."/>
            <person name="Motooka D."/>
            <person name="Fukushima K."/>
        </authorList>
    </citation>
    <scope>NUCLEOTIDE SEQUENCE</scope>
    <source>
        <strain evidence="3">TY812</strain>
    </source>
</reference>
<dbReference type="InterPro" id="IPR008271">
    <property type="entry name" value="Ser/Thr_kinase_AS"/>
</dbReference>
<dbReference type="PANTHER" id="PTHR21310:SF40">
    <property type="entry name" value="AMINOGLYCOSIDE PHOSPHOTRANSFERASE DOMAIN-CONTAINING PROTEIN-RELATED"/>
    <property type="match status" value="1"/>
</dbReference>
<evidence type="ECO:0000259" key="1">
    <source>
        <dbReference type="Pfam" id="PF01636"/>
    </source>
</evidence>
<dbReference type="KEGG" id="mpag:C0J29_18575"/>
<protein>
    <submittedName>
        <fullName evidence="2">Aminoglycoside phosphotransferase</fullName>
    </submittedName>
    <submittedName>
        <fullName evidence="3">Phosphotransferase family protein</fullName>
    </submittedName>
</protein>
<dbReference type="Proteomes" id="UP000465240">
    <property type="component" value="Unassembled WGS sequence"/>
</dbReference>
<dbReference type="Gene3D" id="3.90.1200.10">
    <property type="match status" value="1"/>
</dbReference>
<dbReference type="GO" id="GO:0004672">
    <property type="term" value="F:protein kinase activity"/>
    <property type="evidence" value="ECO:0007669"/>
    <property type="project" value="InterPro"/>
</dbReference>
<feature type="domain" description="Aminoglycoside phosphotransferase" evidence="1">
    <location>
        <begin position="48"/>
        <end position="284"/>
    </location>
</feature>
<keyword evidence="4" id="KW-1185">Reference proteome</keyword>
<name>A0A386U7F8_9MYCO</name>
<dbReference type="PROSITE" id="PS00108">
    <property type="entry name" value="PROTEIN_KINASE_ST"/>
    <property type="match status" value="1"/>
</dbReference>
<dbReference type="Gene3D" id="3.30.200.20">
    <property type="entry name" value="Phosphorylase Kinase, domain 1"/>
    <property type="match status" value="1"/>
</dbReference>
<evidence type="ECO:0000313" key="4">
    <source>
        <dbReference type="Proteomes" id="UP000465240"/>
    </source>
</evidence>
<dbReference type="RefSeq" id="WP_065043677.1">
    <property type="nucleotide sequence ID" value="NZ_BLKX01000001.1"/>
</dbReference>
<gene>
    <name evidence="2" type="ORF">MPRG_32400</name>
    <name evidence="3" type="ORF">QXL92_06090</name>
</gene>
<sequence>MTARQEDSVVGAVRGDQGFRADCSPQNWKALSEWLRGRGMVLDAVDPRQFANGLANLNYLISVDGRRVVLRRPPGGQLAEGASDMAREFRVLSRLHAHYRRAPRAVAFCDDASVLGSPFQLIEYRPGTVVSDTIPEQLAAIPSARLADEFVTALADLHAIDLDTHPELAELGRPQGFIARQIAGWNRRAHNAFDGSPPRTVEHIVTWLGAAAPDPSIKPTVLHNDFKFDNVIFDATGTAAAVIDWDMSTLGDPLFDLGVTLSYWAQADDADVIRDLGLAPSLQPGFPDRKALAVKYFAAAGREAVPVGFYLVLGRLRLAIAWQQLFVLHQRGALVGPQYAAFNRIATSVLTVTADSLSAEDI</sequence>
<evidence type="ECO:0000313" key="2">
    <source>
        <dbReference type="EMBL" id="GFG79964.1"/>
    </source>
</evidence>
<dbReference type="EMBL" id="BLKX01000001">
    <property type="protein sequence ID" value="GFG79964.1"/>
    <property type="molecule type" value="Genomic_DNA"/>
</dbReference>
<dbReference type="Pfam" id="PF01636">
    <property type="entry name" value="APH"/>
    <property type="match status" value="1"/>
</dbReference>
<evidence type="ECO:0000313" key="3">
    <source>
        <dbReference type="EMBL" id="MDP7734316.1"/>
    </source>
</evidence>
<dbReference type="InterPro" id="IPR011009">
    <property type="entry name" value="Kinase-like_dom_sf"/>
</dbReference>
<reference evidence="2" key="2">
    <citation type="submission" date="2020-02" db="EMBL/GenBank/DDBJ databases">
        <authorList>
            <person name="Matsumoto Y."/>
            <person name="Kinjo T."/>
            <person name="Motooka D."/>
            <person name="Nabeya D."/>
            <person name="Jung N."/>
            <person name="Uechi K."/>
            <person name="Horii T."/>
            <person name="Iida T."/>
            <person name="Fujita J."/>
            <person name="Nakamura S."/>
        </authorList>
    </citation>
    <scope>NUCLEOTIDE SEQUENCE</scope>
    <source>
        <strain evidence="2">JCM 18565</strain>
    </source>
</reference>
<dbReference type="AlphaFoldDB" id="A0A386U7F8"/>
<dbReference type="InterPro" id="IPR041726">
    <property type="entry name" value="ACAD10_11_N"/>
</dbReference>
<proteinExistence type="predicted"/>
<dbReference type="InterPro" id="IPR002575">
    <property type="entry name" value="Aminoglycoside_PTrfase"/>
</dbReference>